<keyword evidence="10" id="KW-0159">Chromosome partition</keyword>
<evidence type="ECO:0000256" key="6">
    <source>
        <dbReference type="ARBA" id="ARBA00022490"/>
    </source>
</evidence>
<organism evidence="22 23">
    <name type="scientific">Furculomyces boomerangus</name>
    <dbReference type="NCBI Taxonomy" id="61424"/>
    <lineage>
        <taxon>Eukaryota</taxon>
        <taxon>Fungi</taxon>
        <taxon>Fungi incertae sedis</taxon>
        <taxon>Zoopagomycota</taxon>
        <taxon>Kickxellomycotina</taxon>
        <taxon>Harpellomycetes</taxon>
        <taxon>Harpellales</taxon>
        <taxon>Harpellaceae</taxon>
        <taxon>Furculomyces</taxon>
    </lineage>
</organism>
<evidence type="ECO:0000313" key="23">
    <source>
        <dbReference type="Proteomes" id="UP000245699"/>
    </source>
</evidence>
<sequence>MDNHLTELENLRAVSKTFEEITDALESFKGQLQGFYENVDQTSQLLDMWSDIMAQSAFNYKIISEPDWLGGSNDEKILQEILLKEEQIKQKEEEERLLAIEMERQRIERLALETEERQRRSLAESKKPPNHPSLGQRGRGRVGTSGVGTRLYNSGRDKKTLQKKASSRSLH</sequence>
<evidence type="ECO:0000256" key="19">
    <source>
        <dbReference type="SAM" id="Coils"/>
    </source>
</evidence>
<evidence type="ECO:0000256" key="11">
    <source>
        <dbReference type="ARBA" id="ARBA00022838"/>
    </source>
</evidence>
<evidence type="ECO:0000256" key="13">
    <source>
        <dbReference type="ARBA" id="ARBA00023212"/>
    </source>
</evidence>
<dbReference type="GO" id="GO:0000278">
    <property type="term" value="P:mitotic cell cycle"/>
    <property type="evidence" value="ECO:0007669"/>
    <property type="project" value="InterPro"/>
</dbReference>
<keyword evidence="9" id="KW-0498">Mitosis</keyword>
<name>A0A2T9Z551_9FUNG</name>
<keyword evidence="15" id="KW-0131">Cell cycle</keyword>
<evidence type="ECO:0000256" key="10">
    <source>
        <dbReference type="ARBA" id="ARBA00022829"/>
    </source>
</evidence>
<dbReference type="PANTHER" id="PTHR28216">
    <property type="entry name" value="DASH COMPLEX SUBUNIT DUO1"/>
    <property type="match status" value="1"/>
</dbReference>
<accession>A0A2T9Z551</accession>
<evidence type="ECO:0000256" key="14">
    <source>
        <dbReference type="ARBA" id="ARBA00023242"/>
    </source>
</evidence>
<keyword evidence="11" id="KW-0995">Kinetochore</keyword>
<dbReference type="InterPro" id="IPR013960">
    <property type="entry name" value="DASH_Duo1"/>
</dbReference>
<keyword evidence="5" id="KW-0158">Chromosome</keyword>
<evidence type="ECO:0000256" key="9">
    <source>
        <dbReference type="ARBA" id="ARBA00022776"/>
    </source>
</evidence>
<dbReference type="GO" id="GO:0042729">
    <property type="term" value="C:DASH complex"/>
    <property type="evidence" value="ECO:0007669"/>
    <property type="project" value="InterPro"/>
</dbReference>
<evidence type="ECO:0000256" key="5">
    <source>
        <dbReference type="ARBA" id="ARBA00022454"/>
    </source>
</evidence>
<dbReference type="Proteomes" id="UP000245699">
    <property type="component" value="Unassembled WGS sequence"/>
</dbReference>
<protein>
    <recommendedName>
        <fullName evidence="17">DASH complex subunit DUO1</fullName>
    </recommendedName>
    <alternativeName>
        <fullName evidence="18">Outer kinetochore protein DUO1</fullName>
    </alternativeName>
</protein>
<keyword evidence="6" id="KW-0963">Cytoplasm</keyword>
<evidence type="ECO:0000256" key="2">
    <source>
        <dbReference type="ARBA" id="ARBA00004186"/>
    </source>
</evidence>
<feature type="coiled-coil region" evidence="19">
    <location>
        <begin position="74"/>
        <end position="110"/>
    </location>
</feature>
<evidence type="ECO:0000256" key="4">
    <source>
        <dbReference type="ARBA" id="ARBA00005366"/>
    </source>
</evidence>
<evidence type="ECO:0000256" key="15">
    <source>
        <dbReference type="ARBA" id="ARBA00023306"/>
    </source>
</evidence>
<evidence type="ECO:0000313" key="21">
    <source>
        <dbReference type="EMBL" id="PVU89732.1"/>
    </source>
</evidence>
<keyword evidence="12 19" id="KW-0175">Coiled coil</keyword>
<feature type="region of interest" description="Disordered" evidence="20">
    <location>
        <begin position="118"/>
        <end position="171"/>
    </location>
</feature>
<feature type="compositionally biased region" description="Basic and acidic residues" evidence="20">
    <location>
        <begin position="118"/>
        <end position="127"/>
    </location>
</feature>
<dbReference type="EMBL" id="MBFT01000525">
    <property type="protein sequence ID" value="PVU89732.1"/>
    <property type="molecule type" value="Genomic_DNA"/>
</dbReference>
<keyword evidence="16" id="KW-0137">Centromere</keyword>
<dbReference type="OrthoDB" id="5599235at2759"/>
<evidence type="ECO:0000256" key="3">
    <source>
        <dbReference type="ARBA" id="ARBA00004629"/>
    </source>
</evidence>
<evidence type="ECO:0000256" key="7">
    <source>
        <dbReference type="ARBA" id="ARBA00022618"/>
    </source>
</evidence>
<proteinExistence type="inferred from homology"/>
<dbReference type="GO" id="GO:0051301">
    <property type="term" value="P:cell division"/>
    <property type="evidence" value="ECO:0007669"/>
    <property type="project" value="UniProtKB-KW"/>
</dbReference>
<reference evidence="22 23" key="1">
    <citation type="journal article" date="2018" name="MBio">
        <title>Comparative Genomics Reveals the Core Gene Toolbox for the Fungus-Insect Symbiosis.</title>
        <authorList>
            <person name="Wang Y."/>
            <person name="Stata M."/>
            <person name="Wang W."/>
            <person name="Stajich J.E."/>
            <person name="White M.M."/>
            <person name="Moncalvo J.M."/>
        </authorList>
    </citation>
    <scope>NUCLEOTIDE SEQUENCE [LARGE SCALE GENOMIC DNA]</scope>
    <source>
        <strain evidence="22 23">AUS-77-4</strain>
    </source>
</reference>
<keyword evidence="7" id="KW-0132">Cell division</keyword>
<evidence type="ECO:0000256" key="18">
    <source>
        <dbReference type="ARBA" id="ARBA00044358"/>
    </source>
</evidence>
<dbReference type="GO" id="GO:0005874">
    <property type="term" value="C:microtubule"/>
    <property type="evidence" value="ECO:0007669"/>
    <property type="project" value="UniProtKB-KW"/>
</dbReference>
<dbReference type="PANTHER" id="PTHR28216:SF1">
    <property type="entry name" value="DASH COMPLEX SUBUNIT DUO1"/>
    <property type="match status" value="1"/>
</dbReference>
<dbReference type="EMBL" id="MBFT01000022">
    <property type="protein sequence ID" value="PVU99727.1"/>
    <property type="molecule type" value="Genomic_DNA"/>
</dbReference>
<comment type="similarity">
    <text evidence="4">Belongs to the DASH complex DUO1 family.</text>
</comment>
<evidence type="ECO:0000256" key="1">
    <source>
        <dbReference type="ARBA" id="ARBA00004123"/>
    </source>
</evidence>
<comment type="subcellular location">
    <subcellularLocation>
        <location evidence="3">Chromosome</location>
        <location evidence="3">Centromere</location>
        <location evidence="3">Kinetochore</location>
    </subcellularLocation>
    <subcellularLocation>
        <location evidence="2">Cytoplasm</location>
        <location evidence="2">Cytoskeleton</location>
        <location evidence="2">Spindle</location>
    </subcellularLocation>
    <subcellularLocation>
        <location evidence="1">Nucleus</location>
    </subcellularLocation>
</comment>
<evidence type="ECO:0000256" key="12">
    <source>
        <dbReference type="ARBA" id="ARBA00023054"/>
    </source>
</evidence>
<feature type="compositionally biased region" description="Basic residues" evidence="20">
    <location>
        <begin position="161"/>
        <end position="171"/>
    </location>
</feature>
<keyword evidence="14" id="KW-0539">Nucleus</keyword>
<comment type="caution">
    <text evidence="22">The sequence shown here is derived from an EMBL/GenBank/DDBJ whole genome shotgun (WGS) entry which is preliminary data.</text>
</comment>
<evidence type="ECO:0000313" key="22">
    <source>
        <dbReference type="EMBL" id="PVU99727.1"/>
    </source>
</evidence>
<dbReference type="GO" id="GO:0007059">
    <property type="term" value="P:chromosome segregation"/>
    <property type="evidence" value="ECO:0007669"/>
    <property type="project" value="UniProtKB-KW"/>
</dbReference>
<dbReference type="GO" id="GO:0072686">
    <property type="term" value="C:mitotic spindle"/>
    <property type="evidence" value="ECO:0007669"/>
    <property type="project" value="InterPro"/>
</dbReference>
<evidence type="ECO:0000256" key="17">
    <source>
        <dbReference type="ARBA" id="ARBA00044152"/>
    </source>
</evidence>
<evidence type="ECO:0000256" key="20">
    <source>
        <dbReference type="SAM" id="MobiDB-lite"/>
    </source>
</evidence>
<dbReference type="STRING" id="61424.A0A2T9Z551"/>
<keyword evidence="23" id="KW-1185">Reference proteome</keyword>
<gene>
    <name evidence="22" type="ORF">BB559_000474</name>
    <name evidence="21" type="ORF">BB559_004975</name>
</gene>
<dbReference type="Pfam" id="PF08651">
    <property type="entry name" value="DASH_Duo1"/>
    <property type="match status" value="1"/>
</dbReference>
<keyword evidence="8" id="KW-0493">Microtubule</keyword>
<evidence type="ECO:0000256" key="16">
    <source>
        <dbReference type="ARBA" id="ARBA00023328"/>
    </source>
</evidence>
<keyword evidence="13" id="KW-0206">Cytoskeleton</keyword>
<dbReference type="AlphaFoldDB" id="A0A2T9Z551"/>
<evidence type="ECO:0000256" key="8">
    <source>
        <dbReference type="ARBA" id="ARBA00022701"/>
    </source>
</evidence>